<dbReference type="Proteomes" id="UP001500902">
    <property type="component" value="Unassembled WGS sequence"/>
</dbReference>
<reference evidence="3" key="1">
    <citation type="journal article" date="2019" name="Int. J. Syst. Evol. Microbiol.">
        <title>The Global Catalogue of Microorganisms (GCM) 10K type strain sequencing project: providing services to taxonomists for standard genome sequencing and annotation.</title>
        <authorList>
            <consortium name="The Broad Institute Genomics Platform"/>
            <consortium name="The Broad Institute Genome Sequencing Center for Infectious Disease"/>
            <person name="Wu L."/>
            <person name="Ma J."/>
        </authorList>
    </citation>
    <scope>NUCLEOTIDE SEQUENCE [LARGE SCALE GENOMIC DNA]</scope>
    <source>
        <strain evidence="3">JCM 16904</strain>
    </source>
</reference>
<dbReference type="RefSeq" id="WP_344894603.1">
    <property type="nucleotide sequence ID" value="NZ_BAAAZP010000219.1"/>
</dbReference>
<sequence>MNMPVLVDWLTLLLAPVIFAGLGLVVYARRRVAGEPGAKLPAWARVAQWLAVGSAFFIVFIRLVWGV</sequence>
<evidence type="ECO:0008006" key="4">
    <source>
        <dbReference type="Google" id="ProtNLM"/>
    </source>
</evidence>
<gene>
    <name evidence="2" type="ORF">GCM10022224_093480</name>
</gene>
<evidence type="ECO:0000313" key="2">
    <source>
        <dbReference type="EMBL" id="GAA3713248.1"/>
    </source>
</evidence>
<keyword evidence="1" id="KW-1133">Transmembrane helix</keyword>
<keyword evidence="1" id="KW-0472">Membrane</keyword>
<protein>
    <recommendedName>
        <fullName evidence="4">Twin transmembrane helix small protein</fullName>
    </recommendedName>
</protein>
<comment type="caution">
    <text evidence="2">The sequence shown here is derived from an EMBL/GenBank/DDBJ whole genome shotgun (WGS) entry which is preliminary data.</text>
</comment>
<feature type="transmembrane region" description="Helical" evidence="1">
    <location>
        <begin position="6"/>
        <end position="26"/>
    </location>
</feature>
<organism evidence="2 3">
    <name type="scientific">Nonomuraea antimicrobica</name>
    <dbReference type="NCBI Taxonomy" id="561173"/>
    <lineage>
        <taxon>Bacteria</taxon>
        <taxon>Bacillati</taxon>
        <taxon>Actinomycetota</taxon>
        <taxon>Actinomycetes</taxon>
        <taxon>Streptosporangiales</taxon>
        <taxon>Streptosporangiaceae</taxon>
        <taxon>Nonomuraea</taxon>
    </lineage>
</organism>
<accession>A0ABP7E273</accession>
<name>A0ABP7E273_9ACTN</name>
<dbReference type="EMBL" id="BAAAZP010000219">
    <property type="protein sequence ID" value="GAA3713248.1"/>
    <property type="molecule type" value="Genomic_DNA"/>
</dbReference>
<evidence type="ECO:0000256" key="1">
    <source>
        <dbReference type="SAM" id="Phobius"/>
    </source>
</evidence>
<feature type="transmembrane region" description="Helical" evidence="1">
    <location>
        <begin position="46"/>
        <end position="65"/>
    </location>
</feature>
<keyword evidence="1" id="KW-0812">Transmembrane</keyword>
<keyword evidence="3" id="KW-1185">Reference proteome</keyword>
<evidence type="ECO:0000313" key="3">
    <source>
        <dbReference type="Proteomes" id="UP001500902"/>
    </source>
</evidence>
<proteinExistence type="predicted"/>